<feature type="transmembrane region" description="Helical" evidence="11">
    <location>
        <begin position="251"/>
        <end position="272"/>
    </location>
</feature>
<evidence type="ECO:0000313" key="15">
    <source>
        <dbReference type="Proteomes" id="UP000830055"/>
    </source>
</evidence>
<dbReference type="PANTHER" id="PTHR43394:SF1">
    <property type="entry name" value="ATP-BINDING CASSETTE SUB-FAMILY B MEMBER 10, MITOCHONDRIAL"/>
    <property type="match status" value="1"/>
</dbReference>
<keyword evidence="9" id="KW-0445">Lipid transport</keyword>
<dbReference type="Proteomes" id="UP000830055">
    <property type="component" value="Chromosome"/>
</dbReference>
<keyword evidence="5" id="KW-0547">Nucleotide-binding</keyword>
<keyword evidence="3" id="KW-1003">Cell membrane</keyword>
<evidence type="ECO:0000256" key="4">
    <source>
        <dbReference type="ARBA" id="ARBA00022692"/>
    </source>
</evidence>
<dbReference type="Pfam" id="PF00005">
    <property type="entry name" value="ABC_tran"/>
    <property type="match status" value="1"/>
</dbReference>
<feature type="transmembrane region" description="Helical" evidence="11">
    <location>
        <begin position="131"/>
        <end position="158"/>
    </location>
</feature>
<dbReference type="InterPro" id="IPR039421">
    <property type="entry name" value="Type_1_exporter"/>
</dbReference>
<dbReference type="InterPro" id="IPR003593">
    <property type="entry name" value="AAA+_ATPase"/>
</dbReference>
<keyword evidence="6" id="KW-0067">ATP-binding</keyword>
<dbReference type="SMART" id="SM00382">
    <property type="entry name" value="AAA"/>
    <property type="match status" value="1"/>
</dbReference>
<name>A0ABN6M6L9_9BACT</name>
<dbReference type="InterPro" id="IPR017871">
    <property type="entry name" value="ABC_transporter-like_CS"/>
</dbReference>
<keyword evidence="2" id="KW-0813">Transport</keyword>
<evidence type="ECO:0000313" key="14">
    <source>
        <dbReference type="EMBL" id="BDD87077.1"/>
    </source>
</evidence>
<feature type="transmembrane region" description="Helical" evidence="11">
    <location>
        <begin position="20"/>
        <end position="39"/>
    </location>
</feature>
<evidence type="ECO:0000256" key="1">
    <source>
        <dbReference type="ARBA" id="ARBA00004651"/>
    </source>
</evidence>
<feature type="transmembrane region" description="Helical" evidence="11">
    <location>
        <begin position="59"/>
        <end position="82"/>
    </location>
</feature>
<dbReference type="SUPFAM" id="SSF90123">
    <property type="entry name" value="ABC transporter transmembrane region"/>
    <property type="match status" value="1"/>
</dbReference>
<dbReference type="NCBIfam" id="TIGR02203">
    <property type="entry name" value="MsbA_lipidA"/>
    <property type="match status" value="1"/>
</dbReference>
<dbReference type="InterPro" id="IPR011527">
    <property type="entry name" value="ABC1_TM_dom"/>
</dbReference>
<evidence type="ECO:0000256" key="10">
    <source>
        <dbReference type="ARBA" id="ARBA00023136"/>
    </source>
</evidence>
<comment type="subcellular location">
    <subcellularLocation>
        <location evidence="1">Cell membrane</location>
        <topology evidence="1">Multi-pass membrane protein</topology>
    </subcellularLocation>
</comment>
<keyword evidence="7" id="KW-1278">Translocase</keyword>
<dbReference type="InterPro" id="IPR027417">
    <property type="entry name" value="P-loop_NTPase"/>
</dbReference>
<sequence length="578" mass="64729">MLRMSNKEILTRLLGFLRPYRSKLIVSMFAMVFVALLTGVQTYMVKDLLDKIFIEKNAYYLYALTIAVVVVFGVKGLFYYTYNFLLEKVGLSIIKDFRALVFRHIHLQPLSFFHRYPTGTLISRVIADVALIQYAVSSSLVGILRDFLSIIVLLGVVFYLNWHLALFCFAILPLAAYPIVAFGKIFRRLSTKAQEETANCSNVLYETITGNRIVKAFNMEEHENTRFTGQLDTLFRVTVQDAKFRCLQHPLMEFIGGLALSLFIWFGGRLVINGTMTPGEFFALMTSLIVAYDPVKRIGKVNSAIQQGLAAATRIFAILDIKPEIGNREDAVDLPPFHGSIEFRNVSLTYEDETQALRDINLSVPAGQTLAIVGHSGGGKTTLTNLIPRFLDVSSGSITVDGHDLRQVTLHSLRDQIAIVTQQTILFNDTIRNNIAYGKFDCTDEAILEAAEAAHALKFINELPKGFDTVIGEGGTRLSGGQRQRISIARALLKDAPILILDEATSALDTESEREVQSALENLMKNRTTFVIAHRLSTIRNADRIIVIKNGRIVEDGTHDTLLARHGEYEQLYTMQFN</sequence>
<accession>A0ABN6M6L9</accession>
<evidence type="ECO:0000256" key="2">
    <source>
        <dbReference type="ARBA" id="ARBA00022448"/>
    </source>
</evidence>
<evidence type="ECO:0000256" key="7">
    <source>
        <dbReference type="ARBA" id="ARBA00022967"/>
    </source>
</evidence>
<evidence type="ECO:0000256" key="5">
    <source>
        <dbReference type="ARBA" id="ARBA00022741"/>
    </source>
</evidence>
<evidence type="ECO:0000256" key="3">
    <source>
        <dbReference type="ARBA" id="ARBA00022475"/>
    </source>
</evidence>
<dbReference type="CDD" id="cd18552">
    <property type="entry name" value="ABC_6TM_MsbA_like"/>
    <property type="match status" value="1"/>
</dbReference>
<keyword evidence="15" id="KW-1185">Reference proteome</keyword>
<evidence type="ECO:0000256" key="9">
    <source>
        <dbReference type="ARBA" id="ARBA00023055"/>
    </source>
</evidence>
<feature type="domain" description="ABC transporter" evidence="12">
    <location>
        <begin position="341"/>
        <end position="575"/>
    </location>
</feature>
<dbReference type="Pfam" id="PF00664">
    <property type="entry name" value="ABC_membrane"/>
    <property type="match status" value="1"/>
</dbReference>
<keyword evidence="10 11" id="KW-0472">Membrane</keyword>
<feature type="domain" description="ABC transmembrane type-1" evidence="13">
    <location>
        <begin position="25"/>
        <end position="307"/>
    </location>
</feature>
<feature type="transmembrane region" description="Helical" evidence="11">
    <location>
        <begin position="164"/>
        <end position="182"/>
    </location>
</feature>
<proteinExistence type="predicted"/>
<reference evidence="14 15" key="1">
    <citation type="submission" date="2022-01" db="EMBL/GenBank/DDBJ databases">
        <title>Desulfofustis limnae sp. nov., a novel mesophilic sulfate-reducing bacterium isolated from marsh soil.</title>
        <authorList>
            <person name="Watanabe M."/>
            <person name="Takahashi A."/>
            <person name="Kojima H."/>
            <person name="Fukui M."/>
        </authorList>
    </citation>
    <scope>NUCLEOTIDE SEQUENCE [LARGE SCALE GENOMIC DNA]</scope>
    <source>
        <strain evidence="14 15">PPLL</strain>
    </source>
</reference>
<evidence type="ECO:0000256" key="8">
    <source>
        <dbReference type="ARBA" id="ARBA00022989"/>
    </source>
</evidence>
<dbReference type="SUPFAM" id="SSF52540">
    <property type="entry name" value="P-loop containing nucleoside triphosphate hydrolases"/>
    <property type="match status" value="1"/>
</dbReference>
<dbReference type="PROSITE" id="PS50893">
    <property type="entry name" value="ABC_TRANSPORTER_2"/>
    <property type="match status" value="1"/>
</dbReference>
<gene>
    <name evidence="14" type="primary">msbA</name>
    <name evidence="14" type="ORF">DPPLL_14420</name>
</gene>
<dbReference type="PANTHER" id="PTHR43394">
    <property type="entry name" value="ATP-DEPENDENT PERMEASE MDL1, MITOCHONDRIAL"/>
    <property type="match status" value="1"/>
</dbReference>
<keyword evidence="4 11" id="KW-0812">Transmembrane</keyword>
<evidence type="ECO:0000256" key="11">
    <source>
        <dbReference type="SAM" id="Phobius"/>
    </source>
</evidence>
<organism evidence="14 15">
    <name type="scientific">Desulfofustis limnaeus</name>
    <dbReference type="NCBI Taxonomy" id="2740163"/>
    <lineage>
        <taxon>Bacteria</taxon>
        <taxon>Pseudomonadati</taxon>
        <taxon>Thermodesulfobacteriota</taxon>
        <taxon>Desulfobulbia</taxon>
        <taxon>Desulfobulbales</taxon>
        <taxon>Desulfocapsaceae</taxon>
        <taxon>Desulfofustis</taxon>
    </lineage>
</organism>
<dbReference type="PROSITE" id="PS50929">
    <property type="entry name" value="ABC_TM1F"/>
    <property type="match status" value="1"/>
</dbReference>
<dbReference type="Gene3D" id="1.20.1560.10">
    <property type="entry name" value="ABC transporter type 1, transmembrane domain"/>
    <property type="match status" value="1"/>
</dbReference>
<evidence type="ECO:0000256" key="6">
    <source>
        <dbReference type="ARBA" id="ARBA00022840"/>
    </source>
</evidence>
<dbReference type="InterPro" id="IPR011917">
    <property type="entry name" value="ABC_transpr_lipidA"/>
</dbReference>
<evidence type="ECO:0000259" key="13">
    <source>
        <dbReference type="PROSITE" id="PS50929"/>
    </source>
</evidence>
<dbReference type="Gene3D" id="3.40.50.300">
    <property type="entry name" value="P-loop containing nucleotide triphosphate hydrolases"/>
    <property type="match status" value="1"/>
</dbReference>
<keyword evidence="8 11" id="KW-1133">Transmembrane helix</keyword>
<dbReference type="EMBL" id="AP025516">
    <property type="protein sequence ID" value="BDD87077.1"/>
    <property type="molecule type" value="Genomic_DNA"/>
</dbReference>
<dbReference type="InterPro" id="IPR003439">
    <property type="entry name" value="ABC_transporter-like_ATP-bd"/>
</dbReference>
<protein>
    <submittedName>
        <fullName evidence="14">Lipid A export permease/ATP-binding protein MsbA</fullName>
    </submittedName>
</protein>
<dbReference type="PROSITE" id="PS00211">
    <property type="entry name" value="ABC_TRANSPORTER_1"/>
    <property type="match status" value="1"/>
</dbReference>
<evidence type="ECO:0000259" key="12">
    <source>
        <dbReference type="PROSITE" id="PS50893"/>
    </source>
</evidence>
<dbReference type="InterPro" id="IPR036640">
    <property type="entry name" value="ABC1_TM_sf"/>
</dbReference>